<sequence>MGLPRSITAFLVRALRWFRAREIRVERVRTDKGSDYVARRFRKALGRPGFRHIRTRPYTRKPTARPGASSRRFCANGLIRSRSVHHMQMQPTCRGGCPGTISSARMVVAADEHRLRPSPEQPEQNSHLEAVKDLG</sequence>
<dbReference type="Gene3D" id="3.30.420.10">
    <property type="entry name" value="Ribonuclease H-like superfamily/Ribonuclease H"/>
    <property type="match status" value="1"/>
</dbReference>
<protein>
    <submittedName>
        <fullName evidence="2">DDE-type integrase/transposase/recombinase</fullName>
    </submittedName>
</protein>
<feature type="region of interest" description="Disordered" evidence="1">
    <location>
        <begin position="114"/>
        <end position="135"/>
    </location>
</feature>
<name>A0ABW9YW63_9HYPH</name>
<organism evidence="2 3">
    <name type="scientific">Microvirga arsenatis</name>
    <dbReference type="NCBI Taxonomy" id="2692265"/>
    <lineage>
        <taxon>Bacteria</taxon>
        <taxon>Pseudomonadati</taxon>
        <taxon>Pseudomonadota</taxon>
        <taxon>Alphaproteobacteria</taxon>
        <taxon>Hyphomicrobiales</taxon>
        <taxon>Methylobacteriaceae</taxon>
        <taxon>Microvirga</taxon>
    </lineage>
</organism>
<comment type="caution">
    <text evidence="2">The sequence shown here is derived from an EMBL/GenBank/DDBJ whole genome shotgun (WGS) entry which is preliminary data.</text>
</comment>
<proteinExistence type="predicted"/>
<evidence type="ECO:0000256" key="1">
    <source>
        <dbReference type="SAM" id="MobiDB-lite"/>
    </source>
</evidence>
<evidence type="ECO:0000313" key="2">
    <source>
        <dbReference type="EMBL" id="NBJ24410.1"/>
    </source>
</evidence>
<gene>
    <name evidence="2" type="ORF">GR303_08580</name>
</gene>
<dbReference type="EMBL" id="JAAAXJ010000003">
    <property type="protein sequence ID" value="NBJ24410.1"/>
    <property type="molecule type" value="Genomic_DNA"/>
</dbReference>
<evidence type="ECO:0000313" key="3">
    <source>
        <dbReference type="Proteomes" id="UP000818323"/>
    </source>
</evidence>
<keyword evidence="3" id="KW-1185">Reference proteome</keyword>
<accession>A0ABW9YW63</accession>
<dbReference type="InterPro" id="IPR012337">
    <property type="entry name" value="RNaseH-like_sf"/>
</dbReference>
<dbReference type="Proteomes" id="UP000818323">
    <property type="component" value="Unassembled WGS sequence"/>
</dbReference>
<dbReference type="SUPFAM" id="SSF53098">
    <property type="entry name" value="Ribonuclease H-like"/>
    <property type="match status" value="1"/>
</dbReference>
<reference evidence="2 3" key="1">
    <citation type="submission" date="2020-01" db="EMBL/GenBank/DDBJ databases">
        <title>Microvirga sp. nov., an arsenate reduction bacterium isolated from Tibet hotspring sediments.</title>
        <authorList>
            <person name="Yuan C.-G."/>
        </authorList>
    </citation>
    <scope>NUCLEOTIDE SEQUENCE [LARGE SCALE GENOMIC DNA]</scope>
    <source>
        <strain evidence="2 3">SYSU G3D203</strain>
    </source>
</reference>
<dbReference type="InterPro" id="IPR036397">
    <property type="entry name" value="RNaseH_sf"/>
</dbReference>